<dbReference type="SUPFAM" id="SSF53720">
    <property type="entry name" value="ALDH-like"/>
    <property type="match status" value="1"/>
</dbReference>
<dbReference type="EMBL" id="JAENIK010000013">
    <property type="protein sequence ID" value="MBK1818064.1"/>
    <property type="molecule type" value="Genomic_DNA"/>
</dbReference>
<accession>A0A934VDZ0</accession>
<dbReference type="Gene3D" id="3.40.605.10">
    <property type="entry name" value="Aldehyde Dehydrogenase, Chain A, domain 1"/>
    <property type="match status" value="1"/>
</dbReference>
<dbReference type="InterPro" id="IPR016161">
    <property type="entry name" value="Ald_DH/histidinol_DH"/>
</dbReference>
<dbReference type="PANTHER" id="PTHR42991:SF1">
    <property type="entry name" value="ALDEHYDE DEHYDROGENASE"/>
    <property type="match status" value="1"/>
</dbReference>
<protein>
    <submittedName>
        <fullName evidence="6">Aldehyde dehydrogenase family protein</fullName>
    </submittedName>
</protein>
<dbReference type="Proteomes" id="UP000600139">
    <property type="component" value="Unassembled WGS sequence"/>
</dbReference>
<dbReference type="GO" id="GO:0008911">
    <property type="term" value="F:lactaldehyde dehydrogenase (NAD+) activity"/>
    <property type="evidence" value="ECO:0007669"/>
    <property type="project" value="TreeGrafter"/>
</dbReference>
<gene>
    <name evidence="6" type="ORF">JIN84_20745</name>
</gene>
<dbReference type="PANTHER" id="PTHR42991">
    <property type="entry name" value="ALDEHYDE DEHYDROGENASE"/>
    <property type="match status" value="1"/>
</dbReference>
<dbReference type="PROSITE" id="PS00070">
    <property type="entry name" value="ALDEHYDE_DEHYDR_CYS"/>
    <property type="match status" value="1"/>
</dbReference>
<proteinExistence type="inferred from homology"/>
<dbReference type="InterPro" id="IPR051020">
    <property type="entry name" value="ALDH-related_metabolic_enz"/>
</dbReference>
<comment type="caution">
    <text evidence="6">The sequence shown here is derived from an EMBL/GenBank/DDBJ whole genome shotgun (WGS) entry which is preliminary data.</text>
</comment>
<evidence type="ECO:0000256" key="3">
    <source>
        <dbReference type="PROSITE-ProRule" id="PRU10007"/>
    </source>
</evidence>
<dbReference type="InterPro" id="IPR016160">
    <property type="entry name" value="Ald_DH_CS_CYS"/>
</dbReference>
<feature type="active site" evidence="3">
    <location>
        <position position="250"/>
    </location>
</feature>
<reference evidence="6" key="1">
    <citation type="submission" date="2021-01" db="EMBL/GenBank/DDBJ databases">
        <title>Modified the classification status of verrucomicrobia.</title>
        <authorList>
            <person name="Feng X."/>
        </authorList>
    </citation>
    <scope>NUCLEOTIDE SEQUENCE</scope>
    <source>
        <strain evidence="6">JCM 18052</strain>
    </source>
</reference>
<evidence type="ECO:0000256" key="2">
    <source>
        <dbReference type="ARBA" id="ARBA00023002"/>
    </source>
</evidence>
<dbReference type="PROSITE" id="PS00687">
    <property type="entry name" value="ALDEHYDE_DEHYDR_GLU"/>
    <property type="match status" value="1"/>
</dbReference>
<sequence length="477" mass="51819">MSFTPVQLPSYIAGNPVTTGRVLEVRYPWDGSLTGTAAMIAPCHLDEAINAALAFPNESLTRRDRHDILRKAASSLAEQRDEFAALITRETGLAIREATYETTRSSDVLEFAAMEALRDDGRIFSCDISPNGKPRKIFTSRYPLRLVAAVTPFNHPLNQVVHKLAPAIAAGTPVLLKPSDRTPLTALKFAEILYDAGLPGPMLSLFLGGIDDIVTPMITDDRVEAVTFTGSVEIGKHIARTCGYKRMCLELGGNSPLIVLRDADLDLAAKLAAEGSFRNSGQRCTAVKRILVQDEILDAFTERFVRITREQYPCGDPEDPATVVGTVINETSAIELERRVEASVAMGAQVLLGGRRRGARLEPTIIAGVPREAEMVASESFGPLAPIIPIRDLDDAIHYYNSGPFGLSSGVVTNDLALAMKACKDLRTGTTNINEIPGYRLELTPFGGTRDSGLGVKEGVIEGIKFFTHEKTWSLPW</sequence>
<dbReference type="Pfam" id="PF00171">
    <property type="entry name" value="Aldedh"/>
    <property type="match status" value="1"/>
</dbReference>
<evidence type="ECO:0000256" key="4">
    <source>
        <dbReference type="RuleBase" id="RU003345"/>
    </source>
</evidence>
<comment type="similarity">
    <text evidence="1 4">Belongs to the aldehyde dehydrogenase family.</text>
</comment>
<dbReference type="InterPro" id="IPR015590">
    <property type="entry name" value="Aldehyde_DH_dom"/>
</dbReference>
<evidence type="ECO:0000256" key="1">
    <source>
        <dbReference type="ARBA" id="ARBA00009986"/>
    </source>
</evidence>
<evidence type="ECO:0000313" key="6">
    <source>
        <dbReference type="EMBL" id="MBK1818064.1"/>
    </source>
</evidence>
<keyword evidence="7" id="KW-1185">Reference proteome</keyword>
<keyword evidence="2 4" id="KW-0560">Oxidoreductase</keyword>
<dbReference type="RefSeq" id="WP_200353019.1">
    <property type="nucleotide sequence ID" value="NZ_BAABHZ010000002.1"/>
</dbReference>
<dbReference type="InterPro" id="IPR016162">
    <property type="entry name" value="Ald_DH_N"/>
</dbReference>
<dbReference type="AlphaFoldDB" id="A0A934VDZ0"/>
<name>A0A934VDZ0_9BACT</name>
<feature type="domain" description="Aldehyde dehydrogenase" evidence="5">
    <location>
        <begin position="21"/>
        <end position="472"/>
    </location>
</feature>
<dbReference type="InterPro" id="IPR016163">
    <property type="entry name" value="Ald_DH_C"/>
</dbReference>
<dbReference type="Gene3D" id="3.40.309.10">
    <property type="entry name" value="Aldehyde Dehydrogenase, Chain A, domain 2"/>
    <property type="match status" value="1"/>
</dbReference>
<evidence type="ECO:0000313" key="7">
    <source>
        <dbReference type="Proteomes" id="UP000600139"/>
    </source>
</evidence>
<evidence type="ECO:0000259" key="5">
    <source>
        <dbReference type="Pfam" id="PF00171"/>
    </source>
</evidence>
<dbReference type="InterPro" id="IPR029510">
    <property type="entry name" value="Ald_DH_CS_GLU"/>
</dbReference>
<organism evidence="6 7">
    <name type="scientific">Luteolibacter yonseiensis</name>
    <dbReference type="NCBI Taxonomy" id="1144680"/>
    <lineage>
        <taxon>Bacteria</taxon>
        <taxon>Pseudomonadati</taxon>
        <taxon>Verrucomicrobiota</taxon>
        <taxon>Verrucomicrobiia</taxon>
        <taxon>Verrucomicrobiales</taxon>
        <taxon>Verrucomicrobiaceae</taxon>
        <taxon>Luteolibacter</taxon>
    </lineage>
</organism>